<sequence>QKLTVLCDKLRNFCRITQKPYSKLIADIVTRWNSTYHMLCQFKKMHDELDLLTTAHHELKNTYPNKEDSYPSIFDVRLTFMGLFIHIDQFKVYNSHLEAE</sequence>
<feature type="non-terminal residue" evidence="1">
    <location>
        <position position="1"/>
    </location>
</feature>
<evidence type="ECO:0000313" key="2">
    <source>
        <dbReference type="Proteomes" id="UP000789920"/>
    </source>
</evidence>
<comment type="caution">
    <text evidence="1">The sequence shown here is derived from an EMBL/GenBank/DDBJ whole genome shotgun (WGS) entry which is preliminary data.</text>
</comment>
<accession>A0ACA9RIZ2</accession>
<name>A0ACA9RIZ2_9GLOM</name>
<feature type="non-terminal residue" evidence="1">
    <location>
        <position position="100"/>
    </location>
</feature>
<dbReference type="Proteomes" id="UP000789920">
    <property type="component" value="Unassembled WGS sequence"/>
</dbReference>
<evidence type="ECO:0000313" key="1">
    <source>
        <dbReference type="EMBL" id="CAG8795411.1"/>
    </source>
</evidence>
<protein>
    <submittedName>
        <fullName evidence="1">20109_t:CDS:1</fullName>
    </submittedName>
</protein>
<reference evidence="1" key="1">
    <citation type="submission" date="2021-06" db="EMBL/GenBank/DDBJ databases">
        <authorList>
            <person name="Kallberg Y."/>
            <person name="Tangrot J."/>
            <person name="Rosling A."/>
        </authorList>
    </citation>
    <scope>NUCLEOTIDE SEQUENCE</scope>
    <source>
        <strain evidence="1">MA461A</strain>
    </source>
</reference>
<keyword evidence="2" id="KW-1185">Reference proteome</keyword>
<proteinExistence type="predicted"/>
<dbReference type="EMBL" id="CAJVQC010055491">
    <property type="protein sequence ID" value="CAG8795411.1"/>
    <property type="molecule type" value="Genomic_DNA"/>
</dbReference>
<organism evidence="1 2">
    <name type="scientific">Racocetra persica</name>
    <dbReference type="NCBI Taxonomy" id="160502"/>
    <lineage>
        <taxon>Eukaryota</taxon>
        <taxon>Fungi</taxon>
        <taxon>Fungi incertae sedis</taxon>
        <taxon>Mucoromycota</taxon>
        <taxon>Glomeromycotina</taxon>
        <taxon>Glomeromycetes</taxon>
        <taxon>Diversisporales</taxon>
        <taxon>Gigasporaceae</taxon>
        <taxon>Racocetra</taxon>
    </lineage>
</organism>
<gene>
    <name evidence="1" type="ORF">RPERSI_LOCUS19947</name>
</gene>